<evidence type="ECO:0000313" key="1">
    <source>
        <dbReference type="EMBL" id="TYK28013.1"/>
    </source>
</evidence>
<dbReference type="Proteomes" id="UP000321947">
    <property type="component" value="Unassembled WGS sequence"/>
</dbReference>
<comment type="caution">
    <text evidence="1">The sequence shown here is derived from an EMBL/GenBank/DDBJ whole genome shotgun (WGS) entry which is preliminary data.</text>
</comment>
<proteinExistence type="predicted"/>
<sequence length="335" mass="38834">MQEQEQEHGSVLKKKSLEQLIESPKGRIIIRENPLFNNPTPTSNLSDKESHLEVVSVMMEDVTAKATMAKMEKKINFLMKVDEERDHEIATLKDQMKACETTKSSKTLALKANDKGKAMLQENQMQRSIFVAFLSVQQLQDMITSFIRAQYGGPQQTSFMYSKPYTKRINDLRMPVGWEQLEIEFHNRFHSTRHVVSMMELTNIKQRKGEPVIDYLNRWSALGWDYKNKLIKLSTVEMCTQECKRPEQVGKVDDPNYCKYHRVISHPVEKCFVLKELILKLAHGNKIELDIDEVAQMNHVAVKMTSSVLPSMLLYDQMESLIQFGTFEPILVQFQ</sequence>
<reference evidence="1 2" key="1">
    <citation type="submission" date="2019-08" db="EMBL/GenBank/DDBJ databases">
        <title>Draft genome sequences of two oriental melons (Cucumis melo L. var makuwa).</title>
        <authorList>
            <person name="Kwon S.-Y."/>
        </authorList>
    </citation>
    <scope>NUCLEOTIDE SEQUENCE [LARGE SCALE GENOMIC DNA]</scope>
    <source>
        <strain evidence="2">cv. Chang Bougi</strain>
        <tissue evidence="1">Leaf</tissue>
    </source>
</reference>
<dbReference type="AlphaFoldDB" id="A0A5D3DWF7"/>
<dbReference type="PANTHER" id="PTHR33437:SF2">
    <property type="entry name" value="OS06G0361200 PROTEIN"/>
    <property type="match status" value="1"/>
</dbReference>
<protein>
    <submittedName>
        <fullName evidence="1">Ty3-gypsy retrotransposon protein</fullName>
    </submittedName>
</protein>
<gene>
    <name evidence="1" type="ORF">E5676_scaffold384G002580</name>
</gene>
<name>A0A5D3DWF7_CUCMM</name>
<dbReference type="EMBL" id="SSTD01002424">
    <property type="protein sequence ID" value="TYK28013.1"/>
    <property type="molecule type" value="Genomic_DNA"/>
</dbReference>
<dbReference type="PANTHER" id="PTHR33437">
    <property type="entry name" value="OS06G0361200 PROTEIN"/>
    <property type="match status" value="1"/>
</dbReference>
<organism evidence="1 2">
    <name type="scientific">Cucumis melo var. makuwa</name>
    <name type="common">Oriental melon</name>
    <dbReference type="NCBI Taxonomy" id="1194695"/>
    <lineage>
        <taxon>Eukaryota</taxon>
        <taxon>Viridiplantae</taxon>
        <taxon>Streptophyta</taxon>
        <taxon>Embryophyta</taxon>
        <taxon>Tracheophyta</taxon>
        <taxon>Spermatophyta</taxon>
        <taxon>Magnoliopsida</taxon>
        <taxon>eudicotyledons</taxon>
        <taxon>Gunneridae</taxon>
        <taxon>Pentapetalae</taxon>
        <taxon>rosids</taxon>
        <taxon>fabids</taxon>
        <taxon>Cucurbitales</taxon>
        <taxon>Cucurbitaceae</taxon>
        <taxon>Benincaseae</taxon>
        <taxon>Cucumis</taxon>
    </lineage>
</organism>
<accession>A0A5D3DWF7</accession>
<evidence type="ECO:0000313" key="2">
    <source>
        <dbReference type="Proteomes" id="UP000321947"/>
    </source>
</evidence>